<organism evidence="2 3">
    <name type="scientific">Haemophilus parainfluenzae (strain T3T1)</name>
    <dbReference type="NCBI Taxonomy" id="862965"/>
    <lineage>
        <taxon>Bacteria</taxon>
        <taxon>Pseudomonadati</taxon>
        <taxon>Pseudomonadota</taxon>
        <taxon>Gammaproteobacteria</taxon>
        <taxon>Pasteurellales</taxon>
        <taxon>Pasteurellaceae</taxon>
        <taxon>Haemophilus</taxon>
    </lineage>
</organism>
<feature type="transmembrane region" description="Helical" evidence="1">
    <location>
        <begin position="21"/>
        <end position="40"/>
    </location>
</feature>
<dbReference type="RefSeq" id="WP_014064338.1">
    <property type="nucleotide sequence ID" value="NC_015964.1"/>
</dbReference>
<evidence type="ECO:0000313" key="2">
    <source>
        <dbReference type="EMBL" id="CBW14532.1"/>
    </source>
</evidence>
<gene>
    <name evidence="2" type="ordered locus">PARA_04250</name>
</gene>
<keyword evidence="1" id="KW-0472">Membrane</keyword>
<reference evidence="3" key="1">
    <citation type="submission" date="2010-07" db="EMBL/GenBank/DDBJ databases">
        <title>The genome sequence of Haemophilus parainfluenzae T3T1.</title>
        <authorList>
            <person name="Crook D."/>
            <person name="Hood D."/>
            <person name="Moxon R."/>
            <person name="Parkhill J."/>
            <person name="Aslett M."/>
            <person name="Bentley S.D."/>
        </authorList>
    </citation>
    <scope>NUCLEOTIDE SEQUENCE [LARGE SCALE GENOMIC DNA]</scope>
    <source>
        <strain evidence="3">T3T1</strain>
    </source>
</reference>
<dbReference type="KEGG" id="hpr:PARA_04250"/>
<evidence type="ECO:0000313" key="3">
    <source>
        <dbReference type="Proteomes" id="UP000007052"/>
    </source>
</evidence>
<name>A0AB33QJZ8_HAEP3</name>
<evidence type="ECO:0000256" key="1">
    <source>
        <dbReference type="SAM" id="Phobius"/>
    </source>
</evidence>
<proteinExistence type="predicted"/>
<dbReference type="AlphaFoldDB" id="A0AB33QJZ8"/>
<keyword evidence="1" id="KW-0812">Transmembrane</keyword>
<sequence>MKQKMIDYVLNMPRHIVWRGIFILSIAFWLLVIFGIAFLFR</sequence>
<keyword evidence="1" id="KW-1133">Transmembrane helix</keyword>
<dbReference type="EMBL" id="FQ312002">
    <property type="protein sequence ID" value="CBW14532.1"/>
    <property type="molecule type" value="Genomic_DNA"/>
</dbReference>
<dbReference type="Proteomes" id="UP000007052">
    <property type="component" value="Chromosome"/>
</dbReference>
<accession>A0AB33QJZ8</accession>
<protein>
    <submittedName>
        <fullName evidence="2">Uncharacterized protein</fullName>
    </submittedName>
</protein>